<reference evidence="3 4" key="1">
    <citation type="submission" date="2020-08" db="EMBL/GenBank/DDBJ databases">
        <title>Genomic Encyclopedia of Type Strains, Phase IV (KMG-IV): sequencing the most valuable type-strain genomes for metagenomic binning, comparative biology and taxonomic classification.</title>
        <authorList>
            <person name="Goeker M."/>
        </authorList>
    </citation>
    <scope>NUCLEOTIDE SEQUENCE [LARGE SCALE GENOMIC DNA]</scope>
    <source>
        <strain evidence="3 4">DSM 17976</strain>
    </source>
</reference>
<feature type="domain" description="DUF2520" evidence="2">
    <location>
        <begin position="133"/>
        <end position="259"/>
    </location>
</feature>
<keyword evidence="4" id="KW-1185">Reference proteome</keyword>
<dbReference type="AlphaFoldDB" id="A0A7W6ENZ0"/>
<evidence type="ECO:0000259" key="1">
    <source>
        <dbReference type="Pfam" id="PF10727"/>
    </source>
</evidence>
<dbReference type="InterPro" id="IPR037108">
    <property type="entry name" value="TM1727-like_C_sf"/>
</dbReference>
<dbReference type="Pfam" id="PF10727">
    <property type="entry name" value="Rossmann-like"/>
    <property type="match status" value="1"/>
</dbReference>
<dbReference type="Gene3D" id="1.10.1040.20">
    <property type="entry name" value="ProC-like, C-terminal domain"/>
    <property type="match status" value="1"/>
</dbReference>
<accession>A0A7W6ENZ0</accession>
<dbReference type="EMBL" id="JACIBY010000002">
    <property type="protein sequence ID" value="MBB3837045.1"/>
    <property type="molecule type" value="Genomic_DNA"/>
</dbReference>
<organism evidence="3 4">
    <name type="scientific">Runella defluvii</name>
    <dbReference type="NCBI Taxonomy" id="370973"/>
    <lineage>
        <taxon>Bacteria</taxon>
        <taxon>Pseudomonadati</taxon>
        <taxon>Bacteroidota</taxon>
        <taxon>Cytophagia</taxon>
        <taxon>Cytophagales</taxon>
        <taxon>Spirosomataceae</taxon>
        <taxon>Runella</taxon>
    </lineage>
</organism>
<dbReference type="InterPro" id="IPR018931">
    <property type="entry name" value="DUF2520"/>
</dbReference>
<name>A0A7W6ENZ0_9BACT</name>
<protein>
    <submittedName>
        <fullName evidence="3">Putative short-subunit dehydrogenase-like oxidoreductase (DUF2520 family)</fullName>
    </submittedName>
</protein>
<dbReference type="InterPro" id="IPR036291">
    <property type="entry name" value="NAD(P)-bd_dom_sf"/>
</dbReference>
<dbReference type="SUPFAM" id="SSF51735">
    <property type="entry name" value="NAD(P)-binding Rossmann-fold domains"/>
    <property type="match status" value="1"/>
</dbReference>
<dbReference type="InterPro" id="IPR019665">
    <property type="entry name" value="OxRdtase/DH_put_Rossmann_dom"/>
</dbReference>
<comment type="caution">
    <text evidence="3">The sequence shown here is derived from an EMBL/GenBank/DDBJ whole genome shotgun (WGS) entry which is preliminary data.</text>
</comment>
<feature type="domain" description="Putative oxidoreductase/dehydrogenase Rossmann-like" evidence="1">
    <location>
        <begin position="3"/>
        <end position="96"/>
    </location>
</feature>
<dbReference type="Proteomes" id="UP000541352">
    <property type="component" value="Unassembled WGS sequence"/>
</dbReference>
<gene>
    <name evidence="3" type="ORF">FHS57_001039</name>
</gene>
<dbReference type="Pfam" id="PF10728">
    <property type="entry name" value="DUF2520"/>
    <property type="match status" value="1"/>
</dbReference>
<dbReference type="PANTHER" id="PTHR40459:SF1">
    <property type="entry name" value="CONSERVED HYPOTHETICAL ALANINE AND LEUCINE RICH PROTEIN"/>
    <property type="match status" value="1"/>
</dbReference>
<sequence>MRISFVGAGNVAWHLAQALENAGHHIVEIYSRDARNARRLVNKLYDTHIAPDLDFAESTAELLILAVADDALTDVVSRLVLPENCTVVHTSGTKSLAEFQQLIDIYSDIPAKTGVLYPLQTFSKDVELSLVDVPFCIESSEAVTEKMLIQLAQGISNVVYLMTSEERRLMHIGAVFACNFSNHLLAISKRILDAEHLEFDLLKPLIRETLRKALQSPDPALVQTGPARRGDHQTIETHLDYLERYPAWQGIYEVLSESIQRVR</sequence>
<evidence type="ECO:0000313" key="4">
    <source>
        <dbReference type="Proteomes" id="UP000541352"/>
    </source>
</evidence>
<evidence type="ECO:0000313" key="3">
    <source>
        <dbReference type="EMBL" id="MBB3837045.1"/>
    </source>
</evidence>
<dbReference type="RefSeq" id="WP_183971818.1">
    <property type="nucleotide sequence ID" value="NZ_JACIBY010000002.1"/>
</dbReference>
<dbReference type="Gene3D" id="3.40.50.720">
    <property type="entry name" value="NAD(P)-binding Rossmann-like Domain"/>
    <property type="match status" value="1"/>
</dbReference>
<dbReference type="PANTHER" id="PTHR40459">
    <property type="entry name" value="CONSERVED HYPOTHETICAL ALANINE AND LEUCINE RICH PROTEIN"/>
    <property type="match status" value="1"/>
</dbReference>
<dbReference type="SUPFAM" id="SSF48179">
    <property type="entry name" value="6-phosphogluconate dehydrogenase C-terminal domain-like"/>
    <property type="match status" value="1"/>
</dbReference>
<dbReference type="InterPro" id="IPR008927">
    <property type="entry name" value="6-PGluconate_DH-like_C_sf"/>
</dbReference>
<proteinExistence type="predicted"/>
<evidence type="ECO:0000259" key="2">
    <source>
        <dbReference type="Pfam" id="PF10728"/>
    </source>
</evidence>